<dbReference type="AlphaFoldDB" id="A0A8J4QAW0"/>
<feature type="compositionally biased region" description="Pro residues" evidence="1">
    <location>
        <begin position="445"/>
        <end position="456"/>
    </location>
</feature>
<dbReference type="Proteomes" id="UP000695562">
    <property type="component" value="Unassembled WGS sequence"/>
</dbReference>
<keyword evidence="2" id="KW-0472">Membrane</keyword>
<dbReference type="OrthoDB" id="16564at2759"/>
<organism evidence="4 5">
    <name type="scientific">Polysphondylium violaceum</name>
    <dbReference type="NCBI Taxonomy" id="133409"/>
    <lineage>
        <taxon>Eukaryota</taxon>
        <taxon>Amoebozoa</taxon>
        <taxon>Evosea</taxon>
        <taxon>Eumycetozoa</taxon>
        <taxon>Dictyostelia</taxon>
        <taxon>Dictyosteliales</taxon>
        <taxon>Dictyosteliaceae</taxon>
        <taxon>Polysphondylium</taxon>
    </lineage>
</organism>
<dbReference type="InterPro" id="IPR052018">
    <property type="entry name" value="PHP_domain"/>
</dbReference>
<feature type="domain" description="Polymerase/histidinol phosphatase N-terminal" evidence="3">
    <location>
        <begin position="86"/>
        <end position="154"/>
    </location>
</feature>
<dbReference type="Gene3D" id="3.20.20.140">
    <property type="entry name" value="Metal-dependent hydrolases"/>
    <property type="match status" value="1"/>
</dbReference>
<evidence type="ECO:0000313" key="5">
    <source>
        <dbReference type="Proteomes" id="UP000695562"/>
    </source>
</evidence>
<accession>A0A8J4QAW0</accession>
<evidence type="ECO:0000259" key="3">
    <source>
        <dbReference type="SMART" id="SM00481"/>
    </source>
</evidence>
<evidence type="ECO:0000313" key="4">
    <source>
        <dbReference type="EMBL" id="KAF2078221.1"/>
    </source>
</evidence>
<dbReference type="EMBL" id="AJWJ01000009">
    <property type="protein sequence ID" value="KAF2078221.1"/>
    <property type="molecule type" value="Genomic_DNA"/>
</dbReference>
<evidence type="ECO:0000256" key="1">
    <source>
        <dbReference type="SAM" id="MobiDB-lite"/>
    </source>
</evidence>
<evidence type="ECO:0000256" key="2">
    <source>
        <dbReference type="SAM" id="Phobius"/>
    </source>
</evidence>
<dbReference type="PANTHER" id="PTHR42924:SF3">
    <property type="entry name" value="POLYMERASE_HISTIDINOL PHOSPHATASE N-TERMINAL DOMAIN-CONTAINING PROTEIN"/>
    <property type="match status" value="1"/>
</dbReference>
<feature type="transmembrane region" description="Helical" evidence="2">
    <location>
        <begin position="365"/>
        <end position="390"/>
    </location>
</feature>
<proteinExistence type="predicted"/>
<dbReference type="Pfam" id="PF02811">
    <property type="entry name" value="PHP"/>
    <property type="match status" value="1"/>
</dbReference>
<dbReference type="PANTHER" id="PTHR42924">
    <property type="entry name" value="EXONUCLEASE"/>
    <property type="match status" value="1"/>
</dbReference>
<protein>
    <recommendedName>
        <fullName evidence="3">Polymerase/histidinol phosphatase N-terminal domain-containing protein</fullName>
    </recommendedName>
</protein>
<gene>
    <name evidence="4" type="ORF">CYY_000511</name>
</gene>
<dbReference type="GO" id="GO:0035312">
    <property type="term" value="F:5'-3' DNA exonuclease activity"/>
    <property type="evidence" value="ECO:0007669"/>
    <property type="project" value="TreeGrafter"/>
</dbReference>
<comment type="caution">
    <text evidence="4">The sequence shown here is derived from an EMBL/GenBank/DDBJ whole genome shotgun (WGS) entry which is preliminary data.</text>
</comment>
<sequence>MKDTIHYCKKKIKDNVSIFYHVAFHFGFLVFVTLIVAVISVIIYNTPPRRYTGSNIEWPDASYDPRNLTIFDSDAFDGMDKINVFMDPHSHSSFSDGTLSPEQLIKWHILQGYNVMCMTDHNTIKGGLEAVKIAQEKYSEKIVVIPGIEWTNCRCHLGLIGITKNVPLIKFPTNQQIKEIIDQVHQQGGLVIMNHHPWSTWAGLDQPSYQEWMDMGVDFIEVVNGNTFDYQGYLFAKKNNIRFLTGTDYHFNGRASAWTVFSVNSSSPIGPRDSISAKGLTQEMVMDALRSKSTQPSFLFDTTGSNLMLDRTLKVNPLYTFLSPWIYLGGFFHSYFQIDRGMYSFVDGSCTKEHINIYSHQILSLIAWMVILFLIFEIIYWLIRLLIHLVRGKFFKKSRKSKHDDNGDDVVNADTLDNITPNSPMIIPYCKKTVGDDGSSNSNSNPPPPPPPPYFPPQYMMSNAPMAPPPPPPLYPAYNYPK</sequence>
<name>A0A8J4QAW0_9MYCE</name>
<feature type="transmembrane region" description="Helical" evidence="2">
    <location>
        <begin position="18"/>
        <end position="44"/>
    </location>
</feature>
<feature type="region of interest" description="Disordered" evidence="1">
    <location>
        <begin position="435"/>
        <end position="456"/>
    </location>
</feature>
<feature type="transmembrane region" description="Helical" evidence="2">
    <location>
        <begin position="318"/>
        <end position="336"/>
    </location>
</feature>
<dbReference type="InterPro" id="IPR004013">
    <property type="entry name" value="PHP_dom"/>
</dbReference>
<keyword evidence="2" id="KW-1133">Transmembrane helix</keyword>
<dbReference type="GO" id="GO:0004534">
    <property type="term" value="F:5'-3' RNA exonuclease activity"/>
    <property type="evidence" value="ECO:0007669"/>
    <property type="project" value="TreeGrafter"/>
</dbReference>
<dbReference type="InterPro" id="IPR003141">
    <property type="entry name" value="Pol/His_phosphatase_N"/>
</dbReference>
<keyword evidence="2" id="KW-0812">Transmembrane</keyword>
<dbReference type="NCBIfam" id="NF038032">
    <property type="entry name" value="CehA_McbA_metalo"/>
    <property type="match status" value="1"/>
</dbReference>
<dbReference type="SUPFAM" id="SSF89550">
    <property type="entry name" value="PHP domain-like"/>
    <property type="match status" value="1"/>
</dbReference>
<keyword evidence="5" id="KW-1185">Reference proteome</keyword>
<dbReference type="SMART" id="SM00481">
    <property type="entry name" value="POLIIIAc"/>
    <property type="match status" value="1"/>
</dbReference>
<dbReference type="InterPro" id="IPR016195">
    <property type="entry name" value="Pol/histidinol_Pase-like"/>
</dbReference>
<reference evidence="4" key="1">
    <citation type="submission" date="2020-01" db="EMBL/GenBank/DDBJ databases">
        <title>Development of genomics and gene disruption for Polysphondylium violaceum indicates a role for the polyketide synthase stlB in stalk morphogenesis.</title>
        <authorList>
            <person name="Narita B."/>
            <person name="Kawabe Y."/>
            <person name="Kin K."/>
            <person name="Saito T."/>
            <person name="Gibbs R."/>
            <person name="Kuspa A."/>
            <person name="Muzny D."/>
            <person name="Queller D."/>
            <person name="Richards S."/>
            <person name="Strassman J."/>
            <person name="Sucgang R."/>
            <person name="Worley K."/>
            <person name="Schaap P."/>
        </authorList>
    </citation>
    <scope>NUCLEOTIDE SEQUENCE</scope>
    <source>
        <strain evidence="4">QSvi11</strain>
    </source>
</reference>